<proteinExistence type="predicted"/>
<keyword evidence="6 7" id="KW-0472">Membrane</keyword>
<feature type="domain" description="ABC3 transporter permease C-terminal" evidence="8">
    <location>
        <begin position="260"/>
        <end position="373"/>
    </location>
</feature>
<evidence type="ECO:0000259" key="9">
    <source>
        <dbReference type="Pfam" id="PF12704"/>
    </source>
</evidence>
<evidence type="ECO:0000259" key="8">
    <source>
        <dbReference type="Pfam" id="PF02687"/>
    </source>
</evidence>
<evidence type="ECO:0000256" key="3">
    <source>
        <dbReference type="ARBA" id="ARBA00022475"/>
    </source>
</evidence>
<dbReference type="EMBL" id="JAMSHT010000001">
    <property type="protein sequence ID" value="MCM8558379.1"/>
    <property type="molecule type" value="Genomic_DNA"/>
</dbReference>
<feature type="transmembrane region" description="Helical" evidence="7">
    <location>
        <begin position="308"/>
        <end position="331"/>
    </location>
</feature>
<comment type="caution">
    <text evidence="10">The sequence shown here is derived from an EMBL/GenBank/DDBJ whole genome shotgun (WGS) entry which is preliminary data.</text>
</comment>
<evidence type="ECO:0000256" key="4">
    <source>
        <dbReference type="ARBA" id="ARBA00022692"/>
    </source>
</evidence>
<protein>
    <submittedName>
        <fullName evidence="10">ABC transporter permease</fullName>
    </submittedName>
</protein>
<evidence type="ECO:0000256" key="1">
    <source>
        <dbReference type="ARBA" id="ARBA00004651"/>
    </source>
</evidence>
<feature type="transmembrane region" description="Helical" evidence="7">
    <location>
        <begin position="343"/>
        <end position="365"/>
    </location>
</feature>
<dbReference type="PANTHER" id="PTHR43738">
    <property type="entry name" value="ABC TRANSPORTER, MEMBRANE PROTEIN"/>
    <property type="match status" value="1"/>
</dbReference>
<keyword evidence="11" id="KW-1185">Reference proteome</keyword>
<dbReference type="Pfam" id="PF12704">
    <property type="entry name" value="MacB_PCD"/>
    <property type="match status" value="1"/>
</dbReference>
<evidence type="ECO:0000256" key="6">
    <source>
        <dbReference type="ARBA" id="ARBA00023136"/>
    </source>
</evidence>
<dbReference type="PANTHER" id="PTHR43738:SF1">
    <property type="entry name" value="HEMIN TRANSPORT SYSTEM PERMEASE PROTEIN HRTB-RELATED"/>
    <property type="match status" value="1"/>
</dbReference>
<keyword evidence="2" id="KW-0813">Transport</keyword>
<dbReference type="Pfam" id="PF02687">
    <property type="entry name" value="FtsX"/>
    <property type="match status" value="1"/>
</dbReference>
<keyword evidence="3" id="KW-1003">Cell membrane</keyword>
<dbReference type="Proteomes" id="UP001155128">
    <property type="component" value="Unassembled WGS sequence"/>
</dbReference>
<organism evidence="10 11">
    <name type="scientific">Sphingomicrobium sediminis</name>
    <dbReference type="NCBI Taxonomy" id="2950949"/>
    <lineage>
        <taxon>Bacteria</taxon>
        <taxon>Pseudomonadati</taxon>
        <taxon>Pseudomonadota</taxon>
        <taxon>Alphaproteobacteria</taxon>
        <taxon>Sphingomonadales</taxon>
        <taxon>Sphingomonadaceae</taxon>
        <taxon>Sphingomicrobium</taxon>
    </lineage>
</organism>
<dbReference type="RefSeq" id="WP_252115231.1">
    <property type="nucleotide sequence ID" value="NZ_JAMSHT010000001.1"/>
</dbReference>
<feature type="domain" description="MacB-like periplasmic core" evidence="9">
    <location>
        <begin position="46"/>
        <end position="227"/>
    </location>
</feature>
<dbReference type="GO" id="GO:0005886">
    <property type="term" value="C:plasma membrane"/>
    <property type="evidence" value="ECO:0007669"/>
    <property type="project" value="UniProtKB-SubCell"/>
</dbReference>
<reference evidence="10" key="1">
    <citation type="submission" date="2022-06" db="EMBL/GenBank/DDBJ databases">
        <title>Sphingomicrobium sedimins sp. nov., a marine bacterium isolated from tidal flat.</title>
        <authorList>
            <person name="Kim C.-H."/>
            <person name="Yoo Y."/>
            <person name="Kim J.-J."/>
        </authorList>
    </citation>
    <scope>NUCLEOTIDE SEQUENCE</scope>
    <source>
        <strain evidence="10">GRR-S6-50</strain>
    </source>
</reference>
<evidence type="ECO:0000256" key="7">
    <source>
        <dbReference type="SAM" id="Phobius"/>
    </source>
</evidence>
<feature type="transmembrane region" description="Helical" evidence="7">
    <location>
        <begin position="257"/>
        <end position="280"/>
    </location>
</feature>
<dbReference type="InterPro" id="IPR051125">
    <property type="entry name" value="ABC-4/HrtB_transporter"/>
</dbReference>
<name>A0A9X2EMY9_9SPHN</name>
<accession>A0A9X2EMY9</accession>
<comment type="subcellular location">
    <subcellularLocation>
        <location evidence="1">Cell membrane</location>
        <topology evidence="1">Multi-pass membrane protein</topology>
    </subcellularLocation>
</comment>
<evidence type="ECO:0000256" key="5">
    <source>
        <dbReference type="ARBA" id="ARBA00022989"/>
    </source>
</evidence>
<keyword evidence="5 7" id="KW-1133">Transmembrane helix</keyword>
<dbReference type="AlphaFoldDB" id="A0A9X2EMY9"/>
<keyword evidence="4 7" id="KW-0812">Transmembrane</keyword>
<sequence>MIWIAIRMLTGDRQKFFGLLFGIAFSTLLITQQLTIFVNLLERGASAVYDVKVNDIWVMDKVSRTPDVAYPMPSTALDRVRGVPGVAWAVPHLRSGATIRTPEGDLEGVTVIGVDDTTLIGLPENMIEGDRAALAAPDAVFIDDVGATRLFPPGEEFIGTRLELNDQRAVIRGVTDSIPTFTSQVTLTTRYSNALGYVPGQRNRLSFILVKAAEGEDLDVLTDRIEEQTGLRARTRDEFARDGIDFIIENTGIPLNFGITVALGFIVGIAIVGLTFSLFIRDNIKQFGALKAIGVHNGKIRLMVASQAAMVGLIGYGLGLLGAVLFIQAFAGDPTFKGFYTPWQIPMISFVSVTIIIMLTGWVALRGVLKTEPAAVFR</sequence>
<gene>
    <name evidence="10" type="ORF">NDO55_11175</name>
</gene>
<evidence type="ECO:0000256" key="2">
    <source>
        <dbReference type="ARBA" id="ARBA00022448"/>
    </source>
</evidence>
<dbReference type="InterPro" id="IPR025857">
    <property type="entry name" value="MacB_PCD"/>
</dbReference>
<evidence type="ECO:0000313" key="10">
    <source>
        <dbReference type="EMBL" id="MCM8558379.1"/>
    </source>
</evidence>
<feature type="transmembrane region" description="Helical" evidence="7">
    <location>
        <begin position="16"/>
        <end position="41"/>
    </location>
</feature>
<evidence type="ECO:0000313" key="11">
    <source>
        <dbReference type="Proteomes" id="UP001155128"/>
    </source>
</evidence>
<dbReference type="InterPro" id="IPR003838">
    <property type="entry name" value="ABC3_permease_C"/>
</dbReference>